<evidence type="ECO:0000313" key="2">
    <source>
        <dbReference type="EMBL" id="CAD9504770.1"/>
    </source>
</evidence>
<accession>A0A7S2I068</accession>
<dbReference type="EMBL" id="HBGV01014075">
    <property type="protein sequence ID" value="CAD9504770.1"/>
    <property type="molecule type" value="Transcribed_RNA"/>
</dbReference>
<sequence length="368" mass="42036">MTSQPSRDSNLINHRTPDAMTDTNNESLKNDELEDATVSREEEEEEEGDSIAKRNEEALIKTIAIESIRIGKPQRCCSDRINSSSSSIIIKRPLPKRAASEPPVFWPKSIMFVRTNDESLKRRTLRHHHRQKISSSDRKCNDNVAFITVQVQEYPITRGDNPSVSSGPPLTIDWAPLNSRTYDIDKYEELRQPYRRHSSAALAISHSQRCFILLRMGSTPREVYECQELAAKEREKRLKCLSIMSFLTFGIQARMELARRGMKNVILRGRKVDQRRWIEKGLESDREAFKIRSAIFHCDDCDGQSCKDEMDDNDGDARRTDCDRTNPLKITAISSGSSSTNAKAVPEDVKKQQKIFVSVPRHHFAKSA</sequence>
<feature type="compositionally biased region" description="Polar residues" evidence="1">
    <location>
        <begin position="1"/>
        <end position="13"/>
    </location>
</feature>
<evidence type="ECO:0000256" key="1">
    <source>
        <dbReference type="SAM" id="MobiDB-lite"/>
    </source>
</evidence>
<reference evidence="2" key="1">
    <citation type="submission" date="2021-01" db="EMBL/GenBank/DDBJ databases">
        <authorList>
            <person name="Corre E."/>
            <person name="Pelletier E."/>
            <person name="Niang G."/>
            <person name="Scheremetjew M."/>
            <person name="Finn R."/>
            <person name="Kale V."/>
            <person name="Holt S."/>
            <person name="Cochrane G."/>
            <person name="Meng A."/>
            <person name="Brown T."/>
            <person name="Cohen L."/>
        </authorList>
    </citation>
    <scope>NUCLEOTIDE SEQUENCE</scope>
    <source>
        <strain evidence="2">CCMP826</strain>
    </source>
</reference>
<name>A0A7S2I068_9STRA</name>
<protein>
    <submittedName>
        <fullName evidence="2">Uncharacterized protein</fullName>
    </submittedName>
</protein>
<organism evidence="2">
    <name type="scientific">Helicotheca tamesis</name>
    <dbReference type="NCBI Taxonomy" id="374047"/>
    <lineage>
        <taxon>Eukaryota</taxon>
        <taxon>Sar</taxon>
        <taxon>Stramenopiles</taxon>
        <taxon>Ochrophyta</taxon>
        <taxon>Bacillariophyta</taxon>
        <taxon>Mediophyceae</taxon>
        <taxon>Lithodesmiophycidae</taxon>
        <taxon>Lithodesmiales</taxon>
        <taxon>Lithodesmiaceae</taxon>
        <taxon>Helicotheca</taxon>
    </lineage>
</organism>
<feature type="region of interest" description="Disordered" evidence="1">
    <location>
        <begin position="1"/>
        <end position="54"/>
    </location>
</feature>
<dbReference type="AlphaFoldDB" id="A0A7S2I068"/>
<proteinExistence type="predicted"/>
<gene>
    <name evidence="2" type="ORF">HTAM1171_LOCUS8621</name>
</gene>